<protein>
    <submittedName>
        <fullName evidence="2">Uncharacterized protein</fullName>
    </submittedName>
</protein>
<feature type="compositionally biased region" description="Polar residues" evidence="1">
    <location>
        <begin position="1"/>
        <end position="12"/>
    </location>
</feature>
<reference evidence="2 3" key="1">
    <citation type="journal article" date="2025" name="Microbiol. Resour. Announc.">
        <title>Draft genome sequences for Neonectria magnoliae and Neonectria punicea, canker pathogens of Liriodendron tulipifera and Acer saccharum in West Virginia.</title>
        <authorList>
            <person name="Petronek H.M."/>
            <person name="Kasson M.T."/>
            <person name="Metheny A.M."/>
            <person name="Stauder C.M."/>
            <person name="Lovett B."/>
            <person name="Lynch S.C."/>
            <person name="Garnas J.R."/>
            <person name="Kasson L.R."/>
            <person name="Stajich J.E."/>
        </authorList>
    </citation>
    <scope>NUCLEOTIDE SEQUENCE [LARGE SCALE GENOMIC DNA]</scope>
    <source>
        <strain evidence="2 3">NRRL 64651</strain>
    </source>
</reference>
<feature type="region of interest" description="Disordered" evidence="1">
    <location>
        <begin position="1"/>
        <end position="59"/>
    </location>
</feature>
<comment type="caution">
    <text evidence="2">The sequence shown here is derived from an EMBL/GenBank/DDBJ whole genome shotgun (WGS) entry which is preliminary data.</text>
</comment>
<proteinExistence type="predicted"/>
<gene>
    <name evidence="2" type="ORF">QQZ08_010933</name>
</gene>
<dbReference type="Proteomes" id="UP001498421">
    <property type="component" value="Unassembled WGS sequence"/>
</dbReference>
<feature type="compositionally biased region" description="Basic residues" evidence="1">
    <location>
        <begin position="42"/>
        <end position="59"/>
    </location>
</feature>
<name>A0ABR1HF82_9HYPO</name>
<evidence type="ECO:0000313" key="2">
    <source>
        <dbReference type="EMBL" id="KAK7419221.1"/>
    </source>
</evidence>
<sequence length="59" mass="6696">MPKSDPSNTTPTDPGYHVSQRPYTDLIAENGQGNFEIPMYPRKSKEKAQSKKQKSTKKK</sequence>
<accession>A0ABR1HF82</accession>
<dbReference type="EMBL" id="JAZAVK010000153">
    <property type="protein sequence ID" value="KAK7419221.1"/>
    <property type="molecule type" value="Genomic_DNA"/>
</dbReference>
<evidence type="ECO:0000256" key="1">
    <source>
        <dbReference type="SAM" id="MobiDB-lite"/>
    </source>
</evidence>
<keyword evidence="3" id="KW-1185">Reference proteome</keyword>
<evidence type="ECO:0000313" key="3">
    <source>
        <dbReference type="Proteomes" id="UP001498421"/>
    </source>
</evidence>
<organism evidence="2 3">
    <name type="scientific">Neonectria magnoliae</name>
    <dbReference type="NCBI Taxonomy" id="2732573"/>
    <lineage>
        <taxon>Eukaryota</taxon>
        <taxon>Fungi</taxon>
        <taxon>Dikarya</taxon>
        <taxon>Ascomycota</taxon>
        <taxon>Pezizomycotina</taxon>
        <taxon>Sordariomycetes</taxon>
        <taxon>Hypocreomycetidae</taxon>
        <taxon>Hypocreales</taxon>
        <taxon>Nectriaceae</taxon>
        <taxon>Neonectria</taxon>
    </lineage>
</organism>